<comment type="caution">
    <text evidence="2">The sequence shown here is derived from an EMBL/GenBank/DDBJ whole genome shotgun (WGS) entry which is preliminary data.</text>
</comment>
<organism evidence="2">
    <name type="scientific">marine sediment metagenome</name>
    <dbReference type="NCBI Taxonomy" id="412755"/>
    <lineage>
        <taxon>unclassified sequences</taxon>
        <taxon>metagenomes</taxon>
        <taxon>ecological metagenomes</taxon>
    </lineage>
</organism>
<reference evidence="2" key="1">
    <citation type="journal article" date="2015" name="Nature">
        <title>Complex archaea that bridge the gap between prokaryotes and eukaryotes.</title>
        <authorList>
            <person name="Spang A."/>
            <person name="Saw J.H."/>
            <person name="Jorgensen S.L."/>
            <person name="Zaremba-Niedzwiedzka K."/>
            <person name="Martijn J."/>
            <person name="Lind A.E."/>
            <person name="van Eijk R."/>
            <person name="Schleper C."/>
            <person name="Guy L."/>
            <person name="Ettema T.J."/>
        </authorList>
    </citation>
    <scope>NUCLEOTIDE SEQUENCE</scope>
</reference>
<dbReference type="EMBL" id="LAZR01000236">
    <property type="protein sequence ID" value="KKN80131.1"/>
    <property type="molecule type" value="Genomic_DNA"/>
</dbReference>
<feature type="domain" description="Thioredoxin" evidence="1">
    <location>
        <begin position="49"/>
        <end position="176"/>
    </location>
</feature>
<evidence type="ECO:0000259" key="1">
    <source>
        <dbReference type="PROSITE" id="PS51352"/>
    </source>
</evidence>
<sequence>MKLSIILTTLFLSFTYTMHSQRTNQEVTIENQQPFLLGEITIDGLSSKTYKTWFVPNIKNYETDNKQIDLIKDKLSSYKILIFMGTWCGDSKREVPRFIKILQSSEYPMENLKIVALDKRKDSYKKSPQGEEWGLNIRRVPTFIFFKNGREVNRIIETPITTLEDDILKIISKKEYIPNYSASLHFD</sequence>
<dbReference type="PROSITE" id="PS51352">
    <property type="entry name" value="THIOREDOXIN_2"/>
    <property type="match status" value="1"/>
</dbReference>
<accession>A0A0F9W381</accession>
<proteinExistence type="predicted"/>
<dbReference type="SUPFAM" id="SSF52833">
    <property type="entry name" value="Thioredoxin-like"/>
    <property type="match status" value="1"/>
</dbReference>
<dbReference type="Pfam" id="PF14595">
    <property type="entry name" value="Thioredoxin_9"/>
    <property type="match status" value="1"/>
</dbReference>
<dbReference type="AlphaFoldDB" id="A0A0F9W381"/>
<dbReference type="InterPro" id="IPR013766">
    <property type="entry name" value="Thioredoxin_domain"/>
</dbReference>
<dbReference type="Gene3D" id="3.40.30.10">
    <property type="entry name" value="Glutaredoxin"/>
    <property type="match status" value="1"/>
</dbReference>
<gene>
    <name evidence="2" type="ORF">LCGC14_0333240</name>
</gene>
<name>A0A0F9W381_9ZZZZ</name>
<dbReference type="InterPro" id="IPR036249">
    <property type="entry name" value="Thioredoxin-like_sf"/>
</dbReference>
<dbReference type="CDD" id="cd02947">
    <property type="entry name" value="TRX_family"/>
    <property type="match status" value="1"/>
</dbReference>
<protein>
    <recommendedName>
        <fullName evidence="1">Thioredoxin domain-containing protein</fullName>
    </recommendedName>
</protein>
<evidence type="ECO:0000313" key="2">
    <source>
        <dbReference type="EMBL" id="KKN80131.1"/>
    </source>
</evidence>